<reference evidence="2" key="1">
    <citation type="journal article" date="2019" name="Int. J. Syst. Evol. Microbiol.">
        <title>The Global Catalogue of Microorganisms (GCM) 10K type strain sequencing project: providing services to taxonomists for standard genome sequencing and annotation.</title>
        <authorList>
            <consortium name="The Broad Institute Genomics Platform"/>
            <consortium name="The Broad Institute Genome Sequencing Center for Infectious Disease"/>
            <person name="Wu L."/>
            <person name="Ma J."/>
        </authorList>
    </citation>
    <scope>NUCLEOTIDE SEQUENCE [LARGE SCALE GENOMIC DNA]</scope>
    <source>
        <strain evidence="2">KCTC 52239</strain>
    </source>
</reference>
<organism evidence="1 2">
    <name type="scientific">Paracoccus fontiphilus</name>
    <dbReference type="NCBI Taxonomy" id="1815556"/>
    <lineage>
        <taxon>Bacteria</taxon>
        <taxon>Pseudomonadati</taxon>
        <taxon>Pseudomonadota</taxon>
        <taxon>Alphaproteobacteria</taxon>
        <taxon>Rhodobacterales</taxon>
        <taxon>Paracoccaceae</taxon>
        <taxon>Paracoccus</taxon>
    </lineage>
</organism>
<dbReference type="EMBL" id="JBHRTE010000088">
    <property type="protein sequence ID" value="MFC3169932.1"/>
    <property type="molecule type" value="Genomic_DNA"/>
</dbReference>
<dbReference type="InterPro" id="IPR036953">
    <property type="entry name" value="GreA/GreB_C_sf"/>
</dbReference>
<proteinExistence type="predicted"/>
<dbReference type="Gene3D" id="3.10.50.30">
    <property type="entry name" value="Transcription elongation factor, GreA/GreB, C-terminal domain"/>
    <property type="match status" value="1"/>
</dbReference>
<keyword evidence="2" id="KW-1185">Reference proteome</keyword>
<comment type="caution">
    <text evidence="1">The sequence shown here is derived from an EMBL/GenBank/DDBJ whole genome shotgun (WGS) entry which is preliminary data.</text>
</comment>
<evidence type="ECO:0000313" key="1">
    <source>
        <dbReference type="EMBL" id="MFC3169932.1"/>
    </source>
</evidence>
<accession>A0ABV7IH63</accession>
<evidence type="ECO:0000313" key="2">
    <source>
        <dbReference type="Proteomes" id="UP001595557"/>
    </source>
</evidence>
<dbReference type="RefSeq" id="WP_207471210.1">
    <property type="nucleotide sequence ID" value="NZ_JAFNAW010000064.1"/>
</dbReference>
<sequence length="170" mass="19086">MRHTSQDRLRNGAGLVARQHDHLPAFDDISALRPIRARLGTYDYWQLNEHRRRFQAIGTAPFLRLAQLIRAKMADAEVVNTRDIGHDVVTGDSRVSFAIDAGRPQTRTLYHWTYPDHDRSRLAVGTYLGVTLIGLRVGQGMALLDSEDVLGTARILAVREPGDPRAGRHD</sequence>
<dbReference type="Proteomes" id="UP001595557">
    <property type="component" value="Unassembled WGS sequence"/>
</dbReference>
<gene>
    <name evidence="1" type="ORF">ACFOD7_17930</name>
</gene>
<protein>
    <submittedName>
        <fullName evidence="1">Uncharacterized protein</fullName>
    </submittedName>
</protein>
<name>A0ABV7IH63_9RHOB</name>